<evidence type="ECO:0000313" key="1">
    <source>
        <dbReference type="EMBL" id="SVD65545.1"/>
    </source>
</evidence>
<reference evidence="1" key="1">
    <citation type="submission" date="2018-05" db="EMBL/GenBank/DDBJ databases">
        <authorList>
            <person name="Lanie J.A."/>
            <person name="Ng W.-L."/>
            <person name="Kazmierczak K.M."/>
            <person name="Andrzejewski T.M."/>
            <person name="Davidsen T.M."/>
            <person name="Wayne K.J."/>
            <person name="Tettelin H."/>
            <person name="Glass J.I."/>
            <person name="Rusch D."/>
            <person name="Podicherti R."/>
            <person name="Tsui H.-C.T."/>
            <person name="Winkler M.E."/>
        </authorList>
    </citation>
    <scope>NUCLEOTIDE SEQUENCE</scope>
</reference>
<accession>A0A382X4K9</accession>
<dbReference type="EMBL" id="UINC01164606">
    <property type="protein sequence ID" value="SVD65545.1"/>
    <property type="molecule type" value="Genomic_DNA"/>
</dbReference>
<proteinExistence type="predicted"/>
<sequence length="211" mass="22996">MTRLPFLGQTEASPFVKDCSHLFVGYPKTGKTELLTETVSDWSGLGIRTCYFTEEPEFIWDARLEMASGDFDGVELVFALGGGYEAILSEISASKADIVIIDTLRVLMMNDENDNSHINKVFTPLMAACRTSSKTLIISHHTRKGGGSGGEAASGGHAFLGLVDIGLELERVGQPDNRRKIKGHGRIFGVQELLYERSDDGIFLLLGDPGQ</sequence>
<name>A0A382X4K9_9ZZZZ</name>
<dbReference type="AlphaFoldDB" id="A0A382X4K9"/>
<dbReference type="InterPro" id="IPR027417">
    <property type="entry name" value="P-loop_NTPase"/>
</dbReference>
<protein>
    <recommendedName>
        <fullName evidence="2">AAA+ ATPase domain-containing protein</fullName>
    </recommendedName>
</protein>
<gene>
    <name evidence="1" type="ORF">METZ01_LOCUS418399</name>
</gene>
<dbReference type="Pfam" id="PF13481">
    <property type="entry name" value="AAA_25"/>
    <property type="match status" value="1"/>
</dbReference>
<dbReference type="Gene3D" id="3.40.50.300">
    <property type="entry name" value="P-loop containing nucleotide triphosphate hydrolases"/>
    <property type="match status" value="1"/>
</dbReference>
<dbReference type="SUPFAM" id="SSF52540">
    <property type="entry name" value="P-loop containing nucleoside triphosphate hydrolases"/>
    <property type="match status" value="1"/>
</dbReference>
<evidence type="ECO:0008006" key="2">
    <source>
        <dbReference type="Google" id="ProtNLM"/>
    </source>
</evidence>
<organism evidence="1">
    <name type="scientific">marine metagenome</name>
    <dbReference type="NCBI Taxonomy" id="408172"/>
    <lineage>
        <taxon>unclassified sequences</taxon>
        <taxon>metagenomes</taxon>
        <taxon>ecological metagenomes</taxon>
    </lineage>
</organism>
<feature type="non-terminal residue" evidence="1">
    <location>
        <position position="211"/>
    </location>
</feature>